<proteinExistence type="predicted"/>
<dbReference type="AlphaFoldDB" id="A0A7D3XZR0"/>
<dbReference type="GO" id="GO:0032259">
    <property type="term" value="P:methylation"/>
    <property type="evidence" value="ECO:0007669"/>
    <property type="project" value="UniProtKB-KW"/>
</dbReference>
<dbReference type="RefSeq" id="WP_173228756.1">
    <property type="nucleotide sequence ID" value="NZ_CP053941.1"/>
</dbReference>
<keyword evidence="2" id="KW-0808">Transferase</keyword>
<accession>A0A7D3XZR0</accession>
<keyword evidence="3" id="KW-1185">Reference proteome</keyword>
<dbReference type="Gene3D" id="3.40.50.150">
    <property type="entry name" value="Vaccinia Virus protein VP39"/>
    <property type="match status" value="1"/>
</dbReference>
<dbReference type="SUPFAM" id="SSF53335">
    <property type="entry name" value="S-adenosyl-L-methionine-dependent methyltransferases"/>
    <property type="match status" value="1"/>
</dbReference>
<evidence type="ECO:0000313" key="3">
    <source>
        <dbReference type="Proteomes" id="UP000505020"/>
    </source>
</evidence>
<dbReference type="CDD" id="cd02440">
    <property type="entry name" value="AdoMet_MTases"/>
    <property type="match status" value="1"/>
</dbReference>
<evidence type="ECO:0000259" key="1">
    <source>
        <dbReference type="Pfam" id="PF08241"/>
    </source>
</evidence>
<dbReference type="PANTHER" id="PTHR43591">
    <property type="entry name" value="METHYLTRANSFERASE"/>
    <property type="match status" value="1"/>
</dbReference>
<evidence type="ECO:0000313" key="2">
    <source>
        <dbReference type="EMBL" id="QKG92167.1"/>
    </source>
</evidence>
<dbReference type="GeneID" id="55594267"/>
<organism evidence="2 3">
    <name type="scientific">Halorubrum salinarum</name>
    <dbReference type="NCBI Taxonomy" id="2739057"/>
    <lineage>
        <taxon>Archaea</taxon>
        <taxon>Methanobacteriati</taxon>
        <taxon>Methanobacteriota</taxon>
        <taxon>Stenosarchaea group</taxon>
        <taxon>Halobacteria</taxon>
        <taxon>Halobacteriales</taxon>
        <taxon>Haloferacaceae</taxon>
        <taxon>Halorubrum</taxon>
    </lineage>
</organism>
<keyword evidence="2" id="KW-0489">Methyltransferase</keyword>
<protein>
    <submittedName>
        <fullName evidence="2">Methyltransferase domain-containing protein</fullName>
    </submittedName>
</protein>
<dbReference type="GO" id="GO:0008757">
    <property type="term" value="F:S-adenosylmethionine-dependent methyltransferase activity"/>
    <property type="evidence" value="ECO:0007669"/>
    <property type="project" value="InterPro"/>
</dbReference>
<dbReference type="EMBL" id="CP053941">
    <property type="protein sequence ID" value="QKG92167.1"/>
    <property type="molecule type" value="Genomic_DNA"/>
</dbReference>
<sequence length="206" mass="21275">MAEDAARRGQAVYDRWADYGVLYRAVDRATRSVRERGAAALGVDAGDAVLDLGCGPGGSLPLLADAVGADGTVIAVDYSAGMARRAADRAAAHPPAAVVRGDAGRLPLREDAVDAAFASLALSAMPAIGDVLDEVERVVRPGGRLVVVDGRVPDGALGSALEGAYRRLVNFRNPDVLAVLRRRFDAVTVVESFDAGLGVVARAGVE</sequence>
<feature type="domain" description="Methyltransferase type 11" evidence="1">
    <location>
        <begin position="50"/>
        <end position="147"/>
    </location>
</feature>
<dbReference type="KEGG" id="hsai:HPS36_04655"/>
<dbReference type="Proteomes" id="UP000505020">
    <property type="component" value="Chromosome"/>
</dbReference>
<dbReference type="InterPro" id="IPR013216">
    <property type="entry name" value="Methyltransf_11"/>
</dbReference>
<gene>
    <name evidence="2" type="ORF">HPS36_04655</name>
</gene>
<name>A0A7D3XZR0_9EURY</name>
<dbReference type="InterPro" id="IPR029063">
    <property type="entry name" value="SAM-dependent_MTases_sf"/>
</dbReference>
<reference evidence="2 3" key="1">
    <citation type="submission" date="2020-05" db="EMBL/GenBank/DDBJ databases">
        <title>Halorubrum RHB-C sp.nov., an extremely halophilic archaeon isolated from solar salt farm.</title>
        <authorList>
            <person name="Ho H."/>
            <person name="Danganan R.E."/>
            <person name="Dedeles G.R."/>
            <person name="Kim S.-G."/>
        </authorList>
    </citation>
    <scope>NUCLEOTIDE SEQUENCE [LARGE SCALE GENOMIC DNA]</scope>
    <source>
        <strain evidence="2 3">RHB-C</strain>
    </source>
</reference>
<dbReference type="Pfam" id="PF08241">
    <property type="entry name" value="Methyltransf_11"/>
    <property type="match status" value="1"/>
</dbReference>
<dbReference type="PANTHER" id="PTHR43591:SF24">
    <property type="entry name" value="2-METHOXY-6-POLYPRENYL-1,4-BENZOQUINOL METHYLASE, MITOCHONDRIAL"/>
    <property type="match status" value="1"/>
</dbReference>